<reference evidence="2" key="1">
    <citation type="submission" date="2018-07" db="EMBL/GenBank/DDBJ databases">
        <title>Annotation of Aphanomyces astaci genome assembly.</title>
        <authorList>
            <person name="Studholme D.J."/>
        </authorList>
    </citation>
    <scope>NUCLEOTIDE SEQUENCE [LARGE SCALE GENOMIC DNA]</scope>
    <source>
        <strain evidence="2">Pc</strain>
    </source>
</reference>
<gene>
    <name evidence="2" type="ORF">B5M09_009481</name>
</gene>
<evidence type="ECO:0000313" key="2">
    <source>
        <dbReference type="EMBL" id="RQM21706.1"/>
    </source>
</evidence>
<proteinExistence type="predicted"/>
<organism evidence="2 3">
    <name type="scientific">Aphanomyces astaci</name>
    <name type="common">Crayfish plague agent</name>
    <dbReference type="NCBI Taxonomy" id="112090"/>
    <lineage>
        <taxon>Eukaryota</taxon>
        <taxon>Sar</taxon>
        <taxon>Stramenopiles</taxon>
        <taxon>Oomycota</taxon>
        <taxon>Saprolegniomycetes</taxon>
        <taxon>Saprolegniales</taxon>
        <taxon>Verrucalvaceae</taxon>
        <taxon>Aphanomyces</taxon>
    </lineage>
</organism>
<dbReference type="Proteomes" id="UP000284702">
    <property type="component" value="Unassembled WGS sequence"/>
</dbReference>
<name>A0A425CXE7_APHAT</name>
<comment type="caution">
    <text evidence="2">The sequence shown here is derived from an EMBL/GenBank/DDBJ whole genome shotgun (WGS) entry which is preliminary data.</text>
</comment>
<feature type="region of interest" description="Disordered" evidence="1">
    <location>
        <begin position="167"/>
        <end position="200"/>
    </location>
</feature>
<feature type="compositionally biased region" description="Basic and acidic residues" evidence="1">
    <location>
        <begin position="167"/>
        <end position="185"/>
    </location>
</feature>
<evidence type="ECO:0000256" key="1">
    <source>
        <dbReference type="SAM" id="MobiDB-lite"/>
    </source>
</evidence>
<protein>
    <submittedName>
        <fullName evidence="2">Uncharacterized protein</fullName>
    </submittedName>
</protein>
<dbReference type="EMBL" id="MZMZ02003414">
    <property type="protein sequence ID" value="RQM21706.1"/>
    <property type="molecule type" value="Genomic_DNA"/>
</dbReference>
<evidence type="ECO:0000313" key="3">
    <source>
        <dbReference type="Proteomes" id="UP000284702"/>
    </source>
</evidence>
<dbReference type="AlphaFoldDB" id="A0A425CXE7"/>
<accession>A0A425CXE7</accession>
<dbReference type="VEuPathDB" id="FungiDB:H257_13198"/>
<keyword evidence="3" id="KW-1185">Reference proteome</keyword>
<sequence length="230" mass="26179">MLQRRLLGLVAPLSRNELAPVLTSGEEMGIVEAVNERTMHTQCFTHNELTNIVRVCIENSHHERTVPDTFPSITFVKKFIKRHFSSRSVQAMEAVRAGRSTVDVHKAHSPSEDDWIHGGLLMIAYNITSKVADKEAKKEKEEILVQKKKATAQKRVIAAKTKKALDERRREASERKLISLEDSSKPVRRKRPRAPHAVGDVVMKGSKKSRAIEMRLFKPAFPAWHIRRPP</sequence>